<reference evidence="2 3" key="1">
    <citation type="submission" date="2022-04" db="EMBL/GenBank/DDBJ databases">
        <title>Diverse halophilic archaea isolated from saline environments.</title>
        <authorList>
            <person name="Cui H.-L."/>
        </authorList>
    </citation>
    <scope>NUCLEOTIDE SEQUENCE [LARGE SCALE GENOMIC DNA]</scope>
    <source>
        <strain evidence="2 3">XZYJT49</strain>
        <plasmid evidence="2 3">unnamed1</plasmid>
    </source>
</reference>
<feature type="transmembrane region" description="Helical" evidence="1">
    <location>
        <begin position="47"/>
        <end position="69"/>
    </location>
</feature>
<organism evidence="2 3">
    <name type="scientific">Halorussus limi</name>
    <dbReference type="NCBI Taxonomy" id="2938695"/>
    <lineage>
        <taxon>Archaea</taxon>
        <taxon>Methanobacteriati</taxon>
        <taxon>Methanobacteriota</taxon>
        <taxon>Stenosarchaea group</taxon>
        <taxon>Halobacteria</taxon>
        <taxon>Halobacteriales</taxon>
        <taxon>Haladaptataceae</taxon>
        <taxon>Halorussus</taxon>
    </lineage>
</organism>
<proteinExistence type="predicted"/>
<dbReference type="EMBL" id="CP096660">
    <property type="protein sequence ID" value="UPV76474.1"/>
    <property type="molecule type" value="Genomic_DNA"/>
</dbReference>
<dbReference type="GeneID" id="72187561"/>
<gene>
    <name evidence="2" type="ORF">M0R89_20140</name>
</gene>
<keyword evidence="1" id="KW-1133">Transmembrane helix</keyword>
<dbReference type="Proteomes" id="UP000830729">
    <property type="component" value="Plasmid unnamed1"/>
</dbReference>
<keyword evidence="1" id="KW-0472">Membrane</keyword>
<keyword evidence="3" id="KW-1185">Reference proteome</keyword>
<keyword evidence="1" id="KW-0812">Transmembrane</keyword>
<dbReference type="RefSeq" id="WP_248652507.1">
    <property type="nucleotide sequence ID" value="NZ_CP096660.1"/>
</dbReference>
<evidence type="ECO:0000256" key="1">
    <source>
        <dbReference type="SAM" id="Phobius"/>
    </source>
</evidence>
<evidence type="ECO:0000313" key="3">
    <source>
        <dbReference type="Proteomes" id="UP000830729"/>
    </source>
</evidence>
<accession>A0A8U0I127</accession>
<keyword evidence="2" id="KW-0614">Plasmid</keyword>
<sequence length="70" mass="7893">MGIGPKQWKCKDCGRKHRTDRKQCVECGYSVLRPVDNERRAGKLTNALLALLPALLALMTMGLIAWAMFF</sequence>
<evidence type="ECO:0000313" key="2">
    <source>
        <dbReference type="EMBL" id="UPV76474.1"/>
    </source>
</evidence>
<dbReference type="AlphaFoldDB" id="A0A8U0I127"/>
<protein>
    <recommendedName>
        <fullName evidence="4">RanBP2-type domain-containing protein</fullName>
    </recommendedName>
</protein>
<geneLocation type="plasmid" evidence="2 3">
    <name>unnamed1</name>
</geneLocation>
<evidence type="ECO:0008006" key="4">
    <source>
        <dbReference type="Google" id="ProtNLM"/>
    </source>
</evidence>
<name>A0A8U0I127_9EURY</name>
<dbReference type="KEGG" id="halx:M0R89_20140"/>